<feature type="transmembrane region" description="Helical" evidence="1">
    <location>
        <begin position="78"/>
        <end position="98"/>
    </location>
</feature>
<dbReference type="Pfam" id="PF04397">
    <property type="entry name" value="LytTR"/>
    <property type="match status" value="1"/>
</dbReference>
<organism evidence="3 4">
    <name type="scientific">Winogradskyella ouciana</name>
    <dbReference type="NCBI Taxonomy" id="2608631"/>
    <lineage>
        <taxon>Bacteria</taxon>
        <taxon>Pseudomonadati</taxon>
        <taxon>Bacteroidota</taxon>
        <taxon>Flavobacteriia</taxon>
        <taxon>Flavobacteriales</taxon>
        <taxon>Flavobacteriaceae</taxon>
        <taxon>Winogradskyella</taxon>
    </lineage>
</organism>
<dbReference type="PROSITE" id="PS50930">
    <property type="entry name" value="HTH_LYTTR"/>
    <property type="match status" value="1"/>
</dbReference>
<dbReference type="Gene3D" id="2.40.50.1020">
    <property type="entry name" value="LytTr DNA-binding domain"/>
    <property type="match status" value="1"/>
</dbReference>
<dbReference type="Proteomes" id="UP000447545">
    <property type="component" value="Unassembled WGS sequence"/>
</dbReference>
<keyword evidence="4" id="KW-1185">Reference proteome</keyword>
<dbReference type="SMART" id="SM00850">
    <property type="entry name" value="LytTR"/>
    <property type="match status" value="1"/>
</dbReference>
<dbReference type="AlphaFoldDB" id="A0A7K1G8M2"/>
<evidence type="ECO:0000313" key="4">
    <source>
        <dbReference type="Proteomes" id="UP000447545"/>
    </source>
</evidence>
<dbReference type="RefSeq" id="WP_155087459.1">
    <property type="nucleotide sequence ID" value="NZ_WJYA01000002.1"/>
</dbReference>
<dbReference type="EMBL" id="WJYA01000002">
    <property type="protein sequence ID" value="MTE25622.1"/>
    <property type="molecule type" value="Genomic_DNA"/>
</dbReference>
<evidence type="ECO:0000259" key="2">
    <source>
        <dbReference type="PROSITE" id="PS50930"/>
    </source>
</evidence>
<comment type="caution">
    <text evidence="3">The sequence shown here is derived from an EMBL/GenBank/DDBJ whole genome shotgun (WGS) entry which is preliminary data.</text>
</comment>
<keyword evidence="1" id="KW-0472">Membrane</keyword>
<sequence length="265" mass="30755">MKQNYPFDPKLKHHILIGLLLALWIFIFLYFTEPLDVSEFSNAEKLIYLPGYGLVGGLCYFLFLPLQNFLFKKSDKQWFLLNEILLLLSFSIISIIIARSYYLYVVMVGEQNPYSFSYMLLAIFLPALATILPIIIVARFAFGKYQEKQLEDQKIEIKGEGNYEGLRLQLKNIVSIQSSDNYIEVFHISGNDLKKTLIRNKLSVIDDEIEELLRTHRSHLINPFHFQQWKTENGKHFLVLAFNIEVPVSKTYLSSSKSLINSATN</sequence>
<proteinExistence type="predicted"/>
<reference evidence="3 4" key="1">
    <citation type="submission" date="2019-11" db="EMBL/GenBank/DDBJ databases">
        <title>Winogradskyella ouciana sp. nov., isolated from the hadal seawater of the Mariana Trench.</title>
        <authorList>
            <person name="Liu R."/>
        </authorList>
    </citation>
    <scope>NUCLEOTIDE SEQUENCE [LARGE SCALE GENOMIC DNA]</scope>
    <source>
        <strain evidence="3 4">ZXX205</strain>
    </source>
</reference>
<dbReference type="GO" id="GO:0003677">
    <property type="term" value="F:DNA binding"/>
    <property type="evidence" value="ECO:0007669"/>
    <property type="project" value="InterPro"/>
</dbReference>
<dbReference type="InterPro" id="IPR007492">
    <property type="entry name" value="LytTR_DNA-bd_dom"/>
</dbReference>
<evidence type="ECO:0000313" key="3">
    <source>
        <dbReference type="EMBL" id="MTE25622.1"/>
    </source>
</evidence>
<evidence type="ECO:0000256" key="1">
    <source>
        <dbReference type="SAM" id="Phobius"/>
    </source>
</evidence>
<feature type="transmembrane region" description="Helical" evidence="1">
    <location>
        <begin position="46"/>
        <end position="66"/>
    </location>
</feature>
<name>A0A7K1G8M2_9FLAO</name>
<feature type="domain" description="HTH LytTR-type" evidence="2">
    <location>
        <begin position="157"/>
        <end position="262"/>
    </location>
</feature>
<keyword evidence="1" id="KW-1133">Transmembrane helix</keyword>
<keyword evidence="1" id="KW-0812">Transmembrane</keyword>
<protein>
    <submittedName>
        <fullName evidence="3">LytTR family transcriptional regulator</fullName>
    </submittedName>
</protein>
<gene>
    <name evidence="3" type="ORF">F1003_01655</name>
</gene>
<feature type="transmembrane region" description="Helical" evidence="1">
    <location>
        <begin position="118"/>
        <end position="142"/>
    </location>
</feature>
<feature type="transmembrane region" description="Helical" evidence="1">
    <location>
        <begin position="12"/>
        <end position="31"/>
    </location>
</feature>
<accession>A0A7K1G8M2</accession>